<dbReference type="AlphaFoldDB" id="A0AAD9SQD7"/>
<name>A0AAD9SQD7_PHOAM</name>
<proteinExistence type="predicted"/>
<keyword evidence="3" id="KW-1185">Reference proteome</keyword>
<evidence type="ECO:0000313" key="2">
    <source>
        <dbReference type="EMBL" id="KAK2613947.1"/>
    </source>
</evidence>
<feature type="region of interest" description="Disordered" evidence="1">
    <location>
        <begin position="1"/>
        <end position="23"/>
    </location>
</feature>
<evidence type="ECO:0000256" key="1">
    <source>
        <dbReference type="SAM" id="MobiDB-lite"/>
    </source>
</evidence>
<dbReference type="EMBL" id="JAUJFL010000001">
    <property type="protein sequence ID" value="KAK2613947.1"/>
    <property type="molecule type" value="Genomic_DNA"/>
</dbReference>
<comment type="caution">
    <text evidence="2">The sequence shown here is derived from an EMBL/GenBank/DDBJ whole genome shotgun (WGS) entry which is preliminary data.</text>
</comment>
<sequence length="154" mass="17152">MGSPRRHLTADASDTAGCQSSAKDLDSFNFSSLKYSLDFLLQSREGFAQKRLEQSEPISAEFILDPPHKGSGASPSTIVVGADVPKCHVPEDPINRGTFPYASLPFELRQMVLRELVPTKSIWNGTSFPKSCPKGYQRSYFERTKYLQNRALAH</sequence>
<gene>
    <name evidence="2" type="ORF">N8I77_000813</name>
</gene>
<accession>A0AAD9SQD7</accession>
<evidence type="ECO:0000313" key="3">
    <source>
        <dbReference type="Proteomes" id="UP001265746"/>
    </source>
</evidence>
<dbReference type="Proteomes" id="UP001265746">
    <property type="component" value="Unassembled WGS sequence"/>
</dbReference>
<organism evidence="2 3">
    <name type="scientific">Phomopsis amygdali</name>
    <name type="common">Fusicoccum amygdali</name>
    <dbReference type="NCBI Taxonomy" id="1214568"/>
    <lineage>
        <taxon>Eukaryota</taxon>
        <taxon>Fungi</taxon>
        <taxon>Dikarya</taxon>
        <taxon>Ascomycota</taxon>
        <taxon>Pezizomycotina</taxon>
        <taxon>Sordariomycetes</taxon>
        <taxon>Sordariomycetidae</taxon>
        <taxon>Diaporthales</taxon>
        <taxon>Diaporthaceae</taxon>
        <taxon>Diaporthe</taxon>
    </lineage>
</organism>
<reference evidence="2" key="1">
    <citation type="submission" date="2023-06" db="EMBL/GenBank/DDBJ databases">
        <authorList>
            <person name="Noh H."/>
        </authorList>
    </citation>
    <scope>NUCLEOTIDE SEQUENCE</scope>
    <source>
        <strain evidence="2">DUCC20226</strain>
    </source>
</reference>
<protein>
    <submittedName>
        <fullName evidence="2">Uncharacterized protein</fullName>
    </submittedName>
</protein>